<evidence type="ECO:0000256" key="2">
    <source>
        <dbReference type="ARBA" id="ARBA00022723"/>
    </source>
</evidence>
<keyword evidence="2" id="KW-0479">Metal-binding</keyword>
<sequence length="259" mass="29425">MEPNDTVGKDMMLKLKESFSLKSFSSTSYHSSLICKSKTIRMDVNLIDGKVLTSASASSSSNFTVRSFEYESEKNREASSWREKNLENSEVKNKSAESSSVTKNSPKSENIKELLEIGDSLKSSTEDGKIKLKTSAKHSYQAKSRSSFNQIQTKAKPNVSEFESFRCDVCMKYFSSKRNVKRHSILHSLERHPCEACGKVFQTKENLKRHCRAIHEVKVKSLKCSKCYKAFSRKSNLNIHLKKHPDHVQLSTPTDLLLD</sequence>
<keyword evidence="6" id="KW-0539">Nucleus</keyword>
<dbReference type="GO" id="GO:0005634">
    <property type="term" value="C:nucleus"/>
    <property type="evidence" value="ECO:0007669"/>
    <property type="project" value="UniProtKB-SubCell"/>
</dbReference>
<evidence type="ECO:0000256" key="1">
    <source>
        <dbReference type="ARBA" id="ARBA00004123"/>
    </source>
</evidence>
<dbReference type="Pfam" id="PF00096">
    <property type="entry name" value="zf-C2H2"/>
    <property type="match status" value="2"/>
</dbReference>
<dbReference type="Proteomes" id="UP000499080">
    <property type="component" value="Unassembled WGS sequence"/>
</dbReference>
<evidence type="ECO:0000313" key="10">
    <source>
        <dbReference type="EMBL" id="GBN10528.1"/>
    </source>
</evidence>
<evidence type="ECO:0000256" key="4">
    <source>
        <dbReference type="ARBA" id="ARBA00022771"/>
    </source>
</evidence>
<organism evidence="10 11">
    <name type="scientific">Araneus ventricosus</name>
    <name type="common">Orbweaver spider</name>
    <name type="synonym">Epeira ventricosa</name>
    <dbReference type="NCBI Taxonomy" id="182803"/>
    <lineage>
        <taxon>Eukaryota</taxon>
        <taxon>Metazoa</taxon>
        <taxon>Ecdysozoa</taxon>
        <taxon>Arthropoda</taxon>
        <taxon>Chelicerata</taxon>
        <taxon>Arachnida</taxon>
        <taxon>Araneae</taxon>
        <taxon>Araneomorphae</taxon>
        <taxon>Entelegynae</taxon>
        <taxon>Araneoidea</taxon>
        <taxon>Araneidae</taxon>
        <taxon>Araneus</taxon>
    </lineage>
</organism>
<accession>A0A4Y2L7C0</accession>
<evidence type="ECO:0000256" key="7">
    <source>
        <dbReference type="PROSITE-ProRule" id="PRU00042"/>
    </source>
</evidence>
<dbReference type="InterPro" id="IPR027756">
    <property type="entry name" value="Ovo-like"/>
</dbReference>
<evidence type="ECO:0000256" key="8">
    <source>
        <dbReference type="SAM" id="MobiDB-lite"/>
    </source>
</evidence>
<comment type="subcellular location">
    <subcellularLocation>
        <location evidence="1">Nucleus</location>
    </subcellularLocation>
</comment>
<evidence type="ECO:0000256" key="6">
    <source>
        <dbReference type="ARBA" id="ARBA00023242"/>
    </source>
</evidence>
<dbReference type="PANTHER" id="PTHR10032:SF271">
    <property type="entry name" value="RH12261P-RELATED"/>
    <property type="match status" value="1"/>
</dbReference>
<dbReference type="SUPFAM" id="SSF57667">
    <property type="entry name" value="beta-beta-alpha zinc fingers"/>
    <property type="match status" value="2"/>
</dbReference>
<dbReference type="PANTHER" id="PTHR10032">
    <property type="entry name" value="ZINC FINGER PROTEIN WITH KRAB AND SCAN DOMAINS"/>
    <property type="match status" value="1"/>
</dbReference>
<evidence type="ECO:0000256" key="3">
    <source>
        <dbReference type="ARBA" id="ARBA00022737"/>
    </source>
</evidence>
<dbReference type="InterPro" id="IPR036236">
    <property type="entry name" value="Znf_C2H2_sf"/>
</dbReference>
<evidence type="ECO:0000256" key="5">
    <source>
        <dbReference type="ARBA" id="ARBA00022833"/>
    </source>
</evidence>
<evidence type="ECO:0000313" key="11">
    <source>
        <dbReference type="Proteomes" id="UP000499080"/>
    </source>
</evidence>
<feature type="compositionally biased region" description="Basic and acidic residues" evidence="8">
    <location>
        <begin position="74"/>
        <end position="95"/>
    </location>
</feature>
<dbReference type="PROSITE" id="PS50157">
    <property type="entry name" value="ZINC_FINGER_C2H2_2"/>
    <property type="match status" value="3"/>
</dbReference>
<proteinExistence type="predicted"/>
<feature type="domain" description="C2H2-type" evidence="9">
    <location>
        <begin position="222"/>
        <end position="249"/>
    </location>
</feature>
<name>A0A4Y2L7C0_ARAVE</name>
<dbReference type="InterPro" id="IPR013087">
    <property type="entry name" value="Znf_C2H2_type"/>
</dbReference>
<dbReference type="PROSITE" id="PS00028">
    <property type="entry name" value="ZINC_FINGER_C2H2_1"/>
    <property type="match status" value="3"/>
</dbReference>
<keyword evidence="5" id="KW-0862">Zinc</keyword>
<keyword evidence="11" id="KW-1185">Reference proteome</keyword>
<evidence type="ECO:0000259" key="9">
    <source>
        <dbReference type="PROSITE" id="PS50157"/>
    </source>
</evidence>
<keyword evidence="3" id="KW-0677">Repeat</keyword>
<keyword evidence="4 7" id="KW-0863">Zinc-finger</keyword>
<feature type="domain" description="C2H2-type" evidence="9">
    <location>
        <begin position="165"/>
        <end position="192"/>
    </location>
</feature>
<reference evidence="10 11" key="1">
    <citation type="journal article" date="2019" name="Sci. Rep.">
        <title>Orb-weaving spider Araneus ventricosus genome elucidates the spidroin gene catalogue.</title>
        <authorList>
            <person name="Kono N."/>
            <person name="Nakamura H."/>
            <person name="Ohtoshi R."/>
            <person name="Moran D.A.P."/>
            <person name="Shinohara A."/>
            <person name="Yoshida Y."/>
            <person name="Fujiwara M."/>
            <person name="Mori M."/>
            <person name="Tomita M."/>
            <person name="Arakawa K."/>
        </authorList>
    </citation>
    <scope>NUCLEOTIDE SEQUENCE [LARGE SCALE GENOMIC DNA]</scope>
</reference>
<gene>
    <name evidence="10" type="ORF">AVEN_243438_1</name>
</gene>
<dbReference type="SMART" id="SM00355">
    <property type="entry name" value="ZnF_C2H2"/>
    <property type="match status" value="3"/>
</dbReference>
<feature type="region of interest" description="Disordered" evidence="8">
    <location>
        <begin position="74"/>
        <end position="107"/>
    </location>
</feature>
<feature type="domain" description="C2H2-type" evidence="9">
    <location>
        <begin position="192"/>
        <end position="220"/>
    </location>
</feature>
<dbReference type="GO" id="GO:0008270">
    <property type="term" value="F:zinc ion binding"/>
    <property type="evidence" value="ECO:0007669"/>
    <property type="project" value="UniProtKB-KW"/>
</dbReference>
<feature type="compositionally biased region" description="Polar residues" evidence="8">
    <location>
        <begin position="96"/>
        <end position="107"/>
    </location>
</feature>
<protein>
    <recommendedName>
        <fullName evidence="9">C2H2-type domain-containing protein</fullName>
    </recommendedName>
</protein>
<dbReference type="GO" id="GO:0000981">
    <property type="term" value="F:DNA-binding transcription factor activity, RNA polymerase II-specific"/>
    <property type="evidence" value="ECO:0007669"/>
    <property type="project" value="TreeGrafter"/>
</dbReference>
<dbReference type="EMBL" id="BGPR01005476">
    <property type="protein sequence ID" value="GBN10528.1"/>
    <property type="molecule type" value="Genomic_DNA"/>
</dbReference>
<comment type="caution">
    <text evidence="10">The sequence shown here is derived from an EMBL/GenBank/DDBJ whole genome shotgun (WGS) entry which is preliminary data.</text>
</comment>
<dbReference type="GO" id="GO:0000978">
    <property type="term" value="F:RNA polymerase II cis-regulatory region sequence-specific DNA binding"/>
    <property type="evidence" value="ECO:0007669"/>
    <property type="project" value="TreeGrafter"/>
</dbReference>
<dbReference type="Gene3D" id="3.30.160.60">
    <property type="entry name" value="Classic Zinc Finger"/>
    <property type="match status" value="3"/>
</dbReference>
<dbReference type="AlphaFoldDB" id="A0A4Y2L7C0"/>